<dbReference type="EMBL" id="LAZR01000138">
    <property type="protein sequence ID" value="KKN87473.1"/>
    <property type="molecule type" value="Genomic_DNA"/>
</dbReference>
<proteinExistence type="predicted"/>
<comment type="caution">
    <text evidence="1">The sequence shown here is derived from an EMBL/GenBank/DDBJ whole genome shotgun (WGS) entry which is preliminary data.</text>
</comment>
<name>A0A0F9X7C0_9ZZZZ</name>
<evidence type="ECO:0000313" key="1">
    <source>
        <dbReference type="EMBL" id="KKN87473.1"/>
    </source>
</evidence>
<accession>A0A0F9X7C0</accession>
<organism evidence="1">
    <name type="scientific">marine sediment metagenome</name>
    <dbReference type="NCBI Taxonomy" id="412755"/>
    <lineage>
        <taxon>unclassified sequences</taxon>
        <taxon>metagenomes</taxon>
        <taxon>ecological metagenomes</taxon>
    </lineage>
</organism>
<reference evidence="1" key="1">
    <citation type="journal article" date="2015" name="Nature">
        <title>Complex archaea that bridge the gap between prokaryotes and eukaryotes.</title>
        <authorList>
            <person name="Spang A."/>
            <person name="Saw J.H."/>
            <person name="Jorgensen S.L."/>
            <person name="Zaremba-Niedzwiedzka K."/>
            <person name="Martijn J."/>
            <person name="Lind A.E."/>
            <person name="van Eijk R."/>
            <person name="Schleper C."/>
            <person name="Guy L."/>
            <person name="Ettema T.J."/>
        </authorList>
    </citation>
    <scope>NUCLEOTIDE SEQUENCE</scope>
</reference>
<protein>
    <submittedName>
        <fullName evidence="1">Uncharacterized protein</fullName>
    </submittedName>
</protein>
<sequence>MPSYNEMNVAELFPKTVYRAIASCSCLGERITHADAKRAANNAIMDGGLEFPPRDLLLAITNHVLQEVYIGAMVS</sequence>
<dbReference type="AlphaFoldDB" id="A0A0F9X7C0"/>
<gene>
    <name evidence="1" type="ORF">LCGC14_0259280</name>
</gene>